<evidence type="ECO:0000256" key="1">
    <source>
        <dbReference type="ARBA" id="ARBA00022630"/>
    </source>
</evidence>
<accession>A0A8H7U7T2</accession>
<gene>
    <name evidence="6" type="ORF">INT43_005814</name>
</gene>
<evidence type="ECO:0000313" key="6">
    <source>
        <dbReference type="EMBL" id="KAG2174756.1"/>
    </source>
</evidence>
<dbReference type="Proteomes" id="UP000654370">
    <property type="component" value="Unassembled WGS sequence"/>
</dbReference>
<dbReference type="GO" id="GO:0071949">
    <property type="term" value="F:FAD binding"/>
    <property type="evidence" value="ECO:0007669"/>
    <property type="project" value="InterPro"/>
</dbReference>
<proteinExistence type="predicted"/>
<evidence type="ECO:0000256" key="4">
    <source>
        <dbReference type="ARBA" id="ARBA00023033"/>
    </source>
</evidence>
<reference evidence="6" key="1">
    <citation type="submission" date="2020-12" db="EMBL/GenBank/DDBJ databases">
        <title>Metabolic potential, ecology and presence of endohyphal bacteria is reflected in genomic diversity of Mucoromycotina.</title>
        <authorList>
            <person name="Muszewska A."/>
            <person name="Okrasinska A."/>
            <person name="Steczkiewicz K."/>
            <person name="Drgas O."/>
            <person name="Orlowska M."/>
            <person name="Perlinska-Lenart U."/>
            <person name="Aleksandrzak-Piekarczyk T."/>
            <person name="Szatraj K."/>
            <person name="Zielenkiewicz U."/>
            <person name="Pilsyk S."/>
            <person name="Malc E."/>
            <person name="Mieczkowski P."/>
            <person name="Kruszewska J.S."/>
            <person name="Biernat P."/>
            <person name="Pawlowska J."/>
        </authorList>
    </citation>
    <scope>NUCLEOTIDE SEQUENCE</scope>
    <source>
        <strain evidence="6">WA0000067209</strain>
    </source>
</reference>
<dbReference type="PRINTS" id="PR00420">
    <property type="entry name" value="RNGMNOXGNASE"/>
</dbReference>
<comment type="caution">
    <text evidence="6">The sequence shown here is derived from an EMBL/GenBank/DDBJ whole genome shotgun (WGS) entry which is preliminary data.</text>
</comment>
<keyword evidence="4" id="KW-0503">Monooxygenase</keyword>
<keyword evidence="2" id="KW-0274">FAD</keyword>
<evidence type="ECO:0000256" key="2">
    <source>
        <dbReference type="ARBA" id="ARBA00022827"/>
    </source>
</evidence>
<keyword evidence="3" id="KW-0560">Oxidoreductase</keyword>
<dbReference type="Gene3D" id="3.50.50.60">
    <property type="entry name" value="FAD/NAD(P)-binding domain"/>
    <property type="match status" value="1"/>
</dbReference>
<name>A0A8H7U7T2_MORIS</name>
<organism evidence="6 7">
    <name type="scientific">Mortierella isabellina</name>
    <name type="common">Filamentous fungus</name>
    <name type="synonym">Umbelopsis isabellina</name>
    <dbReference type="NCBI Taxonomy" id="91625"/>
    <lineage>
        <taxon>Eukaryota</taxon>
        <taxon>Fungi</taxon>
        <taxon>Fungi incertae sedis</taxon>
        <taxon>Mucoromycota</taxon>
        <taxon>Mucoromycotina</taxon>
        <taxon>Umbelopsidomycetes</taxon>
        <taxon>Umbelopsidales</taxon>
        <taxon>Umbelopsidaceae</taxon>
        <taxon>Umbelopsis</taxon>
    </lineage>
</organism>
<evidence type="ECO:0000259" key="5">
    <source>
        <dbReference type="Pfam" id="PF01494"/>
    </source>
</evidence>
<keyword evidence="7" id="KW-1185">Reference proteome</keyword>
<dbReference type="PANTHER" id="PTHR46972">
    <property type="entry name" value="MONOOXYGENASE ASQM-RELATED"/>
    <property type="match status" value="1"/>
</dbReference>
<dbReference type="GO" id="GO:0004497">
    <property type="term" value="F:monooxygenase activity"/>
    <property type="evidence" value="ECO:0007669"/>
    <property type="project" value="UniProtKB-KW"/>
</dbReference>
<feature type="domain" description="FAD-binding" evidence="5">
    <location>
        <begin position="7"/>
        <end position="333"/>
    </location>
</feature>
<evidence type="ECO:0000313" key="7">
    <source>
        <dbReference type="Proteomes" id="UP000654370"/>
    </source>
</evidence>
<dbReference type="Pfam" id="PF01494">
    <property type="entry name" value="FAD_binding_3"/>
    <property type="match status" value="1"/>
</dbReference>
<protein>
    <recommendedName>
        <fullName evidence="5">FAD-binding domain-containing protein</fullName>
    </recommendedName>
</protein>
<keyword evidence="1" id="KW-0285">Flavoprotein</keyword>
<dbReference type="AlphaFoldDB" id="A0A8H7U7T2"/>
<dbReference type="PANTHER" id="PTHR46972:SF1">
    <property type="entry name" value="FAD DEPENDENT OXIDOREDUCTASE DOMAIN-CONTAINING PROTEIN"/>
    <property type="match status" value="1"/>
</dbReference>
<dbReference type="InterPro" id="IPR036188">
    <property type="entry name" value="FAD/NAD-bd_sf"/>
</dbReference>
<sequence>MTLSQARIAIIGAGPAGLTLARLLELAKIAYVVFERDESAALAGEYSSSGTLDIHEKLGQSALKEAGLLDKFQSIARYDVPTRIVDAQGKVIVMIPGESNTHKPEIARKDLRNLLLSSIPDKAIRWGCKVEDVQKDNDGSVSIHLTNGQVVSGFLLVVGADGAWSKVRKLITSEKPQYSGTHFFTTFIKPEDPTYTSVASVVETGNYLAMGNGRQIFLHYLGDRSYHLSVGLKLPENWTSSSMMFHDSSALWKSLLQNEFIEWTQELTKLISSSNRSFRSWPLYSTPEKSVDWKHIPGVTLIGDAAHLTVPTGEGVNNALYDSAELARQIIKCGIDDLDSAVIIYEKEMLPRALKAIGKGKWYTEHFFGADTPQSFLQASMKS</sequence>
<dbReference type="SUPFAM" id="SSF51905">
    <property type="entry name" value="FAD/NAD(P)-binding domain"/>
    <property type="match status" value="1"/>
</dbReference>
<dbReference type="InterPro" id="IPR002938">
    <property type="entry name" value="FAD-bd"/>
</dbReference>
<dbReference type="OrthoDB" id="10029326at2759"/>
<evidence type="ECO:0000256" key="3">
    <source>
        <dbReference type="ARBA" id="ARBA00023002"/>
    </source>
</evidence>
<dbReference type="EMBL" id="JAEPQZ010000012">
    <property type="protein sequence ID" value="KAG2174756.1"/>
    <property type="molecule type" value="Genomic_DNA"/>
</dbReference>